<gene>
    <name evidence="2" type="ORF">S01H4_21866</name>
</gene>
<protein>
    <recommendedName>
        <fullName evidence="1">Phage head morphogenesis domain-containing protein</fullName>
    </recommendedName>
</protein>
<dbReference type="Pfam" id="PF04233">
    <property type="entry name" value="Phage_Mu_F"/>
    <property type="match status" value="1"/>
</dbReference>
<accession>X1BPM2</accession>
<dbReference type="NCBIfam" id="TIGR01641">
    <property type="entry name" value="phageSPP1_gp7"/>
    <property type="match status" value="1"/>
</dbReference>
<name>X1BPM2_9ZZZZ</name>
<evidence type="ECO:0000259" key="1">
    <source>
        <dbReference type="Pfam" id="PF04233"/>
    </source>
</evidence>
<organism evidence="2">
    <name type="scientific">marine sediment metagenome</name>
    <dbReference type="NCBI Taxonomy" id="412755"/>
    <lineage>
        <taxon>unclassified sequences</taxon>
        <taxon>metagenomes</taxon>
        <taxon>ecological metagenomes</taxon>
    </lineage>
</organism>
<feature type="domain" description="Phage head morphogenesis" evidence="1">
    <location>
        <begin position="71"/>
        <end position="193"/>
    </location>
</feature>
<proteinExistence type="predicted"/>
<evidence type="ECO:0000313" key="2">
    <source>
        <dbReference type="EMBL" id="GAG83132.1"/>
    </source>
</evidence>
<feature type="non-terminal residue" evidence="2">
    <location>
        <position position="1"/>
    </location>
</feature>
<comment type="caution">
    <text evidence="2">The sequence shown here is derived from an EMBL/GenBank/DDBJ whole genome shotgun (WGS) entry which is preliminary data.</text>
</comment>
<dbReference type="EMBL" id="BART01009952">
    <property type="protein sequence ID" value="GAG83132.1"/>
    <property type="molecule type" value="Genomic_DNA"/>
</dbReference>
<sequence>GCGIRNNKQTKKGVIRARHELQKAGFDVASLEASGGIDAVMASPIHINKLSLLYARVFGDLKGITAQMDAQISRVLAQGLADGDNPRILARKLVSVVRDSGAGDLGVTDTLGRFIPGSRRAQVLARTEIIRAHHLGTMQEYESWGALGFKVKAEFQTAGDDRVCAECEALEGNIFNLDEAWNIIPVHAQCRCIMLPIKI</sequence>
<dbReference type="InterPro" id="IPR006528">
    <property type="entry name" value="Phage_head_morphogenesis_dom"/>
</dbReference>
<reference evidence="2" key="1">
    <citation type="journal article" date="2014" name="Front. Microbiol.">
        <title>High frequency of phylogenetically diverse reductive dehalogenase-homologous genes in deep subseafloor sedimentary metagenomes.</title>
        <authorList>
            <person name="Kawai M."/>
            <person name="Futagami T."/>
            <person name="Toyoda A."/>
            <person name="Takaki Y."/>
            <person name="Nishi S."/>
            <person name="Hori S."/>
            <person name="Arai W."/>
            <person name="Tsubouchi T."/>
            <person name="Morono Y."/>
            <person name="Uchiyama I."/>
            <person name="Ito T."/>
            <person name="Fujiyama A."/>
            <person name="Inagaki F."/>
            <person name="Takami H."/>
        </authorList>
    </citation>
    <scope>NUCLEOTIDE SEQUENCE</scope>
    <source>
        <strain evidence="2">Expedition CK06-06</strain>
    </source>
</reference>
<dbReference type="AlphaFoldDB" id="X1BPM2"/>